<comment type="caution">
    <text evidence="13">The sequence shown here is derived from an EMBL/GenBank/DDBJ whole genome shotgun (WGS) entry which is preliminary data.</text>
</comment>
<protein>
    <recommendedName>
        <fullName evidence="11">Mitochondrial import inner membrane translocase subunit</fullName>
    </recommendedName>
</protein>
<dbReference type="GO" id="GO:0046872">
    <property type="term" value="F:metal ion binding"/>
    <property type="evidence" value="ECO:0007669"/>
    <property type="project" value="UniProtKB-KW"/>
</dbReference>
<evidence type="ECO:0000256" key="6">
    <source>
        <dbReference type="ARBA" id="ARBA00022927"/>
    </source>
</evidence>
<name>A0A0V1PV01_9ASCO</name>
<dbReference type="RefSeq" id="XP_015466174.1">
    <property type="nucleotide sequence ID" value="XM_015612983.1"/>
</dbReference>
<organism evidence="13 14">
    <name type="scientific">Debaryomyces fabryi</name>
    <dbReference type="NCBI Taxonomy" id="58627"/>
    <lineage>
        <taxon>Eukaryota</taxon>
        <taxon>Fungi</taxon>
        <taxon>Dikarya</taxon>
        <taxon>Ascomycota</taxon>
        <taxon>Saccharomycotina</taxon>
        <taxon>Pichiomycetes</taxon>
        <taxon>Debaryomycetaceae</taxon>
        <taxon>Debaryomyces</taxon>
    </lineage>
</organism>
<comment type="function">
    <text evidence="11">Mitochondrial intermembrane chaperone that participates in the import and insertion of some multi-pass transmembrane proteins into the mitochondrial inner membrane. Also required for the transfer of beta-barrel precursors from the TOM complex to the sorting and assembly machinery (SAM complex) of the outer membrane. Acts as a chaperone-like protein that protects the hydrophobic precursors from aggregation and guide them through the mitochondrial intermembrane space.</text>
</comment>
<comment type="subunit">
    <text evidence="11">Heterohexamer.</text>
</comment>
<keyword evidence="11" id="KW-0143">Chaperone</keyword>
<keyword evidence="3" id="KW-0479">Metal-binding</keyword>
<keyword evidence="8 11" id="KW-0496">Mitochondrion</keyword>
<keyword evidence="9" id="KW-0472">Membrane</keyword>
<keyword evidence="6 11" id="KW-0653">Protein transport</keyword>
<keyword evidence="14" id="KW-1185">Reference proteome</keyword>
<evidence type="ECO:0000256" key="10">
    <source>
        <dbReference type="ARBA" id="ARBA00023157"/>
    </source>
</evidence>
<dbReference type="GeneID" id="26841163"/>
<comment type="similarity">
    <text evidence="1 11">Belongs to the small Tim family.</text>
</comment>
<comment type="domain">
    <text evidence="11">The twin CX3C motif contains 4 conserved Cys residues that form 2 disulfide bonds in the mitochondrial intermembrane space.</text>
</comment>
<dbReference type="OrthoDB" id="274922at2759"/>
<dbReference type="Gene3D" id="1.10.287.810">
    <property type="entry name" value="Mitochondrial import inner membrane translocase subunit tim13 like domains"/>
    <property type="match status" value="1"/>
</dbReference>
<keyword evidence="10 11" id="KW-1015">Disulfide bond</keyword>
<dbReference type="EMBL" id="LMYN01000104">
    <property type="protein sequence ID" value="KSA00072.1"/>
    <property type="molecule type" value="Genomic_DNA"/>
</dbReference>
<evidence type="ECO:0000256" key="4">
    <source>
        <dbReference type="ARBA" id="ARBA00022792"/>
    </source>
</evidence>
<dbReference type="PANTHER" id="PTHR11038">
    <property type="entry name" value="MITOCHONDRIAL IMPORT INNER MEMBRANE TRANSLOCASE SUBUNIT TIM10"/>
    <property type="match status" value="1"/>
</dbReference>
<keyword evidence="2 11" id="KW-0813">Transport</keyword>
<evidence type="ECO:0000256" key="1">
    <source>
        <dbReference type="ARBA" id="ARBA00006720"/>
    </source>
</evidence>
<evidence type="ECO:0000313" key="13">
    <source>
        <dbReference type="EMBL" id="KSA00072.1"/>
    </source>
</evidence>
<dbReference type="InterPro" id="IPR035427">
    <property type="entry name" value="Tim10-like_dom_sf"/>
</dbReference>
<dbReference type="AlphaFoldDB" id="A0A0V1PV01"/>
<dbReference type="InterPro" id="IPR004217">
    <property type="entry name" value="Tim10-like"/>
</dbReference>
<dbReference type="Proteomes" id="UP000054251">
    <property type="component" value="Unassembled WGS sequence"/>
</dbReference>
<gene>
    <name evidence="13" type="ORF">AC631_04154</name>
</gene>
<proteinExistence type="inferred from homology"/>
<evidence type="ECO:0000256" key="7">
    <source>
        <dbReference type="ARBA" id="ARBA00023010"/>
    </source>
</evidence>
<dbReference type="SUPFAM" id="SSF144122">
    <property type="entry name" value="Tim10-like"/>
    <property type="match status" value="1"/>
</dbReference>
<dbReference type="PANTHER" id="PTHR11038:SF18">
    <property type="entry name" value="MITOCHONDRIAL IMPORT INNER MEMBRANE TRANSLOCASE SUBUNIT TIM12"/>
    <property type="match status" value="1"/>
</dbReference>
<evidence type="ECO:0000259" key="12">
    <source>
        <dbReference type="Pfam" id="PF02953"/>
    </source>
</evidence>
<accession>A0A0V1PV01</accession>
<evidence type="ECO:0000256" key="8">
    <source>
        <dbReference type="ARBA" id="ARBA00023128"/>
    </source>
</evidence>
<evidence type="ECO:0000256" key="11">
    <source>
        <dbReference type="RuleBase" id="RU367043"/>
    </source>
</evidence>
<keyword evidence="7 11" id="KW-0811">Translocation</keyword>
<sequence length="111" mass="12461">MSFFIGGSSQYSQVSVDPEKIHLAEIQFTAMSTTFGKVLDTCRNKCIPGEYGESELNTGEQCCIDRCVAKYVKANAFIGSNIERQGFNPNYSMPEYQKIGRMLAEAERKQK</sequence>
<keyword evidence="4 11" id="KW-0999">Mitochondrion inner membrane</keyword>
<evidence type="ECO:0000256" key="2">
    <source>
        <dbReference type="ARBA" id="ARBA00022448"/>
    </source>
</evidence>
<dbReference type="Pfam" id="PF02953">
    <property type="entry name" value="zf-Tim10_DDP"/>
    <property type="match status" value="1"/>
</dbReference>
<evidence type="ECO:0000256" key="5">
    <source>
        <dbReference type="ARBA" id="ARBA00022833"/>
    </source>
</evidence>
<dbReference type="GO" id="GO:0015031">
    <property type="term" value="P:protein transport"/>
    <property type="evidence" value="ECO:0007669"/>
    <property type="project" value="UniProtKB-KW"/>
</dbReference>
<evidence type="ECO:0000256" key="9">
    <source>
        <dbReference type="ARBA" id="ARBA00023136"/>
    </source>
</evidence>
<keyword evidence="5" id="KW-0862">Zinc</keyword>
<evidence type="ECO:0000256" key="3">
    <source>
        <dbReference type="ARBA" id="ARBA00022723"/>
    </source>
</evidence>
<feature type="domain" description="Tim10-like" evidence="12">
    <location>
        <begin position="23"/>
        <end position="82"/>
    </location>
</feature>
<dbReference type="GO" id="GO:0005743">
    <property type="term" value="C:mitochondrial inner membrane"/>
    <property type="evidence" value="ECO:0007669"/>
    <property type="project" value="UniProtKB-SubCell"/>
</dbReference>
<evidence type="ECO:0000313" key="14">
    <source>
        <dbReference type="Proteomes" id="UP000054251"/>
    </source>
</evidence>
<reference evidence="13 14" key="1">
    <citation type="submission" date="2015-11" db="EMBL/GenBank/DDBJ databases">
        <title>The genome of Debaryomyces fabryi.</title>
        <authorList>
            <person name="Tafer H."/>
            <person name="Lopandic K."/>
        </authorList>
    </citation>
    <scope>NUCLEOTIDE SEQUENCE [LARGE SCALE GENOMIC DNA]</scope>
    <source>
        <strain evidence="13 14">CBS 789</strain>
    </source>
</reference>
<dbReference type="GO" id="GO:0045039">
    <property type="term" value="P:protein insertion into mitochondrial inner membrane"/>
    <property type="evidence" value="ECO:0007669"/>
    <property type="project" value="TreeGrafter"/>
</dbReference>
<comment type="subcellular location">
    <subcellularLocation>
        <location evidence="11">Mitochondrion inner membrane</location>
        <topology evidence="11">Peripheral membrane protein</topology>
        <orientation evidence="11">Intermembrane side</orientation>
    </subcellularLocation>
</comment>